<dbReference type="PANTHER" id="PTHR31750:SF4">
    <property type="entry name" value="LP06106P"/>
    <property type="match status" value="1"/>
</dbReference>
<proteinExistence type="predicted"/>
<evidence type="ECO:0000259" key="2">
    <source>
        <dbReference type="Pfam" id="PF12638"/>
    </source>
</evidence>
<dbReference type="RefSeq" id="WP_205185337.1">
    <property type="nucleotide sequence ID" value="NZ_JAFBFC010000002.1"/>
</dbReference>
<name>A0ABS2QSG0_9BACI</name>
<keyword evidence="1" id="KW-0809">Transit peptide</keyword>
<dbReference type="Proteomes" id="UP000809829">
    <property type="component" value="Unassembled WGS sequence"/>
</dbReference>
<keyword evidence="4" id="KW-1185">Reference proteome</keyword>
<dbReference type="PANTHER" id="PTHR31750">
    <property type="entry name" value="PROTEIN STAY-GREEN 1, CHLOROPLASTIC-RELATED"/>
    <property type="match status" value="1"/>
</dbReference>
<gene>
    <name evidence="3" type="ORF">JOC83_001235</name>
</gene>
<feature type="domain" description="Staygreen protein" evidence="2">
    <location>
        <begin position="4"/>
        <end position="146"/>
    </location>
</feature>
<sequence length="149" mass="17332">MTTLNPQKLSVTYRQGVTALHPVICRKYTLTHSDETAELFLFVDHQFATDQIGPMRDEVFAEWLQKDGACMLYVYVFVGNENIDKSIQAIRYTIFKKEMPLALQAIRYGDQMFFKRYSPLDSAPIFVHFHSNDPNFHTIEYFGTPSMYA</sequence>
<evidence type="ECO:0000313" key="4">
    <source>
        <dbReference type="Proteomes" id="UP000809829"/>
    </source>
</evidence>
<dbReference type="EMBL" id="JAFBFC010000002">
    <property type="protein sequence ID" value="MBM7702401.1"/>
    <property type="molecule type" value="Genomic_DNA"/>
</dbReference>
<protein>
    <recommendedName>
        <fullName evidence="2">Staygreen protein domain-containing protein</fullName>
    </recommendedName>
</protein>
<dbReference type="InterPro" id="IPR024438">
    <property type="entry name" value="Staygreen"/>
</dbReference>
<dbReference type="Pfam" id="PF12638">
    <property type="entry name" value="Staygreen"/>
    <property type="match status" value="1"/>
</dbReference>
<organism evidence="3 4">
    <name type="scientific">Priestia iocasae</name>
    <dbReference type="NCBI Taxonomy" id="2291674"/>
    <lineage>
        <taxon>Bacteria</taxon>
        <taxon>Bacillati</taxon>
        <taxon>Bacillota</taxon>
        <taxon>Bacilli</taxon>
        <taxon>Bacillales</taxon>
        <taxon>Bacillaceae</taxon>
        <taxon>Priestia</taxon>
    </lineage>
</organism>
<evidence type="ECO:0000256" key="1">
    <source>
        <dbReference type="ARBA" id="ARBA00022946"/>
    </source>
</evidence>
<reference evidence="3 4" key="1">
    <citation type="submission" date="2021-01" db="EMBL/GenBank/DDBJ databases">
        <title>Genomic Encyclopedia of Type Strains, Phase IV (KMG-IV): sequencing the most valuable type-strain genomes for metagenomic binning, comparative biology and taxonomic classification.</title>
        <authorList>
            <person name="Goeker M."/>
        </authorList>
    </citation>
    <scope>NUCLEOTIDE SEQUENCE [LARGE SCALE GENOMIC DNA]</scope>
    <source>
        <strain evidence="3 4">DSM 104297</strain>
    </source>
</reference>
<accession>A0ABS2QSG0</accession>
<evidence type="ECO:0000313" key="3">
    <source>
        <dbReference type="EMBL" id="MBM7702401.1"/>
    </source>
</evidence>
<comment type="caution">
    <text evidence="3">The sequence shown here is derived from an EMBL/GenBank/DDBJ whole genome shotgun (WGS) entry which is preliminary data.</text>
</comment>